<dbReference type="OrthoDB" id="115601at2157"/>
<dbReference type="Gene3D" id="1.25.40.10">
    <property type="entry name" value="Tetratricopeptide repeat domain"/>
    <property type="match status" value="2"/>
</dbReference>
<dbReference type="InterPro" id="IPR019734">
    <property type="entry name" value="TPR_rpt"/>
</dbReference>
<reference evidence="6" key="1">
    <citation type="submission" date="2016-10" db="EMBL/GenBank/DDBJ databases">
        <authorList>
            <person name="Varghese N."/>
            <person name="Submissions S."/>
        </authorList>
    </citation>
    <scope>NUCLEOTIDE SEQUENCE [LARGE SCALE GENOMIC DNA]</scope>
    <source>
        <strain evidence="6">CGMCC 1.7736</strain>
    </source>
</reference>
<dbReference type="InterPro" id="IPR011990">
    <property type="entry name" value="TPR-like_helical_dom_sf"/>
</dbReference>
<feature type="repeat" description="TPR" evidence="3">
    <location>
        <begin position="104"/>
        <end position="137"/>
    </location>
</feature>
<evidence type="ECO:0000256" key="3">
    <source>
        <dbReference type="PROSITE-ProRule" id="PRU00339"/>
    </source>
</evidence>
<dbReference type="Pfam" id="PF13431">
    <property type="entry name" value="TPR_17"/>
    <property type="match status" value="1"/>
</dbReference>
<dbReference type="Proteomes" id="UP000198531">
    <property type="component" value="Unassembled WGS sequence"/>
</dbReference>
<dbReference type="PANTHER" id="PTHR44858:SF1">
    <property type="entry name" value="UDP-N-ACETYLGLUCOSAMINE--PEPTIDE N-ACETYLGLUCOSAMINYLTRANSFERASE SPINDLY-RELATED"/>
    <property type="match status" value="1"/>
</dbReference>
<dbReference type="PANTHER" id="PTHR44858">
    <property type="entry name" value="TETRATRICOPEPTIDE REPEAT PROTEIN 6"/>
    <property type="match status" value="1"/>
</dbReference>
<accession>A0A1I6I4I1</accession>
<dbReference type="RefSeq" id="WP_089808681.1">
    <property type="nucleotide sequence ID" value="NZ_FOYT01000002.1"/>
</dbReference>
<name>A0A1I6I4I1_9EURY</name>
<keyword evidence="2 3" id="KW-0802">TPR repeat</keyword>
<evidence type="ECO:0000256" key="2">
    <source>
        <dbReference type="ARBA" id="ARBA00022803"/>
    </source>
</evidence>
<dbReference type="SUPFAM" id="SSF48452">
    <property type="entry name" value="TPR-like"/>
    <property type="match status" value="1"/>
</dbReference>
<dbReference type="SMART" id="SM00028">
    <property type="entry name" value="TPR"/>
    <property type="match status" value="4"/>
</dbReference>
<dbReference type="EMBL" id="FOYT01000002">
    <property type="protein sequence ID" value="SFR61534.1"/>
    <property type="molecule type" value="Genomic_DNA"/>
</dbReference>
<feature type="repeat" description="TPR" evidence="3">
    <location>
        <begin position="66"/>
        <end position="99"/>
    </location>
</feature>
<sequence length="249" mass="27370">MTTRRSSPHRYSDGQGFGDPYERFDLGPDRLDPAFEGPIADVDPADDYVLADVVEEGAVRPADVEVSALIDVGVEYVAIEQYEQAIDSFARAAHYAPEDSAAAQEAWVNRGIAHGELGEWDEAAGAHREALRIDADDALSAAAETNLAAALWEAGESTSPLEHAEAAVERDPRLPEAWYNRGYFLNERGQHAEALRCLDVALSLGLRTAWVHDERVRALAALGEYERAAAVEERATRRRDAESVRDVRE</sequence>
<dbReference type="PROSITE" id="PS50005">
    <property type="entry name" value="TPR"/>
    <property type="match status" value="2"/>
</dbReference>
<evidence type="ECO:0000313" key="5">
    <source>
        <dbReference type="EMBL" id="SFR61534.1"/>
    </source>
</evidence>
<evidence type="ECO:0000256" key="1">
    <source>
        <dbReference type="ARBA" id="ARBA00022737"/>
    </source>
</evidence>
<gene>
    <name evidence="5" type="ORF">SAMN04487947_2844</name>
</gene>
<dbReference type="InterPro" id="IPR050498">
    <property type="entry name" value="Ycf3"/>
</dbReference>
<organism evidence="5 6">
    <name type="scientific">Halogeometricum rufum</name>
    <dbReference type="NCBI Taxonomy" id="553469"/>
    <lineage>
        <taxon>Archaea</taxon>
        <taxon>Methanobacteriati</taxon>
        <taxon>Methanobacteriota</taxon>
        <taxon>Stenosarchaea group</taxon>
        <taxon>Halobacteria</taxon>
        <taxon>Halobacteriales</taxon>
        <taxon>Haloferacaceae</taxon>
        <taxon>Halogeometricum</taxon>
    </lineage>
</organism>
<protein>
    <submittedName>
        <fullName evidence="5">TPR repeat-containing protein</fullName>
    </submittedName>
</protein>
<feature type="region of interest" description="Disordered" evidence="4">
    <location>
        <begin position="1"/>
        <end position="23"/>
    </location>
</feature>
<dbReference type="STRING" id="553469.SAMN04487947_2844"/>
<evidence type="ECO:0000313" key="6">
    <source>
        <dbReference type="Proteomes" id="UP000198531"/>
    </source>
</evidence>
<proteinExistence type="predicted"/>
<keyword evidence="1" id="KW-0677">Repeat</keyword>
<dbReference type="Pfam" id="PF13432">
    <property type="entry name" value="TPR_16"/>
    <property type="match status" value="1"/>
</dbReference>
<evidence type="ECO:0000256" key="4">
    <source>
        <dbReference type="SAM" id="MobiDB-lite"/>
    </source>
</evidence>
<keyword evidence="6" id="KW-1185">Reference proteome</keyword>
<dbReference type="AlphaFoldDB" id="A0A1I6I4I1"/>